<evidence type="ECO:0000313" key="2">
    <source>
        <dbReference type="Proteomes" id="UP000251647"/>
    </source>
</evidence>
<reference evidence="1 2" key="1">
    <citation type="submission" date="2018-06" db="EMBL/GenBank/DDBJ databases">
        <authorList>
            <consortium name="Pathogen Informatics"/>
            <person name="Doyle S."/>
        </authorList>
    </citation>
    <scope>NUCLEOTIDE SEQUENCE [LARGE SCALE GENOMIC DNA]</scope>
    <source>
        <strain evidence="1 2">NCTC11647</strain>
    </source>
</reference>
<organism evidence="1 2">
    <name type="scientific">Photobacterium damselae</name>
    <dbReference type="NCBI Taxonomy" id="38293"/>
    <lineage>
        <taxon>Bacteria</taxon>
        <taxon>Pseudomonadati</taxon>
        <taxon>Pseudomonadota</taxon>
        <taxon>Gammaproteobacteria</taxon>
        <taxon>Vibrionales</taxon>
        <taxon>Vibrionaceae</taxon>
        <taxon>Photobacterium</taxon>
    </lineage>
</organism>
<dbReference type="OrthoDB" id="3375677at2"/>
<proteinExistence type="predicted"/>
<gene>
    <name evidence="1" type="ORF">NCTC11647_04329</name>
</gene>
<evidence type="ECO:0000313" key="1">
    <source>
        <dbReference type="EMBL" id="SPY45984.1"/>
    </source>
</evidence>
<accession>A0A2T3Q6E8</accession>
<sequence>MEFYSLCGGVLQFESSDYLFKISLPEELILASPDILPEEFEEEMHQYDIVPQKDHDEEIALIYKYLINKFGDTSTATSKLHEVLISLAYIAKRDGR</sequence>
<dbReference type="EMBL" id="UATL01000008">
    <property type="protein sequence ID" value="SPY45984.1"/>
    <property type="molecule type" value="Genomic_DNA"/>
</dbReference>
<protein>
    <submittedName>
        <fullName evidence="1">Uncharacterized protein</fullName>
    </submittedName>
</protein>
<dbReference type="RefSeq" id="WP_036766225.1">
    <property type="nucleotide sequence ID" value="NZ_JACGMH010000004.1"/>
</dbReference>
<name>A0A2T3Q6E8_PHODM</name>
<dbReference type="AlphaFoldDB" id="A0A2T3Q6E8"/>
<dbReference type="Proteomes" id="UP000251647">
    <property type="component" value="Unassembled WGS sequence"/>
</dbReference>